<dbReference type="AlphaFoldDB" id="A0A644Y7Q2"/>
<feature type="compositionally biased region" description="Basic and acidic residues" evidence="1">
    <location>
        <begin position="68"/>
        <end position="85"/>
    </location>
</feature>
<protein>
    <submittedName>
        <fullName evidence="2">Uncharacterized protein</fullName>
    </submittedName>
</protein>
<feature type="region of interest" description="Disordered" evidence="1">
    <location>
        <begin position="60"/>
        <end position="85"/>
    </location>
</feature>
<comment type="caution">
    <text evidence="2">The sequence shown here is derived from an EMBL/GenBank/DDBJ whole genome shotgun (WGS) entry which is preliminary data.</text>
</comment>
<reference evidence="2" key="1">
    <citation type="submission" date="2019-08" db="EMBL/GenBank/DDBJ databases">
        <authorList>
            <person name="Kucharzyk K."/>
            <person name="Murdoch R.W."/>
            <person name="Higgins S."/>
            <person name="Loffler F."/>
        </authorList>
    </citation>
    <scope>NUCLEOTIDE SEQUENCE</scope>
</reference>
<name>A0A644Y7Q2_9ZZZZ</name>
<accession>A0A644Y7Q2</accession>
<evidence type="ECO:0000313" key="2">
    <source>
        <dbReference type="EMBL" id="MPM22154.1"/>
    </source>
</evidence>
<gene>
    <name evidence="2" type="ORF">SDC9_68605</name>
</gene>
<sequence length="176" mass="18912">MDGLIAALSPPQFFLKAGCHQYGVVHRGAQLHTANDGGSDKRNVRSGKIGYALIDKDSKLNGAHQHHRDGNGLKHAGDDEKDRRDGDVIRDVEVHGGGFNQVVCHGRLAGNQGVRVVLLDDAPHLLELVGYGIRRGGVLGVHHHHLPATLLEHGADLVGNKEFRDACAQHGVIGQH</sequence>
<organism evidence="2">
    <name type="scientific">bioreactor metagenome</name>
    <dbReference type="NCBI Taxonomy" id="1076179"/>
    <lineage>
        <taxon>unclassified sequences</taxon>
        <taxon>metagenomes</taxon>
        <taxon>ecological metagenomes</taxon>
    </lineage>
</organism>
<dbReference type="EMBL" id="VSSQ01003748">
    <property type="protein sequence ID" value="MPM22154.1"/>
    <property type="molecule type" value="Genomic_DNA"/>
</dbReference>
<evidence type="ECO:0000256" key="1">
    <source>
        <dbReference type="SAM" id="MobiDB-lite"/>
    </source>
</evidence>
<proteinExistence type="predicted"/>